<accession>A0A450UV07</accession>
<gene>
    <name evidence="1" type="ORF">BECKLFY1418A_GA0070994_10326</name>
    <name evidence="2" type="ORF">BECKLFY1418B_GA0070995_108412</name>
</gene>
<reference evidence="2" key="1">
    <citation type="submission" date="2019-02" db="EMBL/GenBank/DDBJ databases">
        <authorList>
            <person name="Gruber-Vodicka R. H."/>
            <person name="Seah K. B. B."/>
        </authorList>
    </citation>
    <scope>NUCLEOTIDE SEQUENCE</scope>
    <source>
        <strain evidence="1">BECK_M6</strain>
        <strain evidence="2">BECK_M7</strain>
    </source>
</reference>
<dbReference type="EMBL" id="CAADFH010000032">
    <property type="protein sequence ID" value="VFJ93474.1"/>
    <property type="molecule type" value="Genomic_DNA"/>
</dbReference>
<protein>
    <submittedName>
        <fullName evidence="2">Uncharacterized protein</fullName>
    </submittedName>
</protein>
<sequence>MSAECLSQKKRNPEEFRFVSMNMLAFRAKNHPASVLARSANLFIPPRSASQSDQMLQGANFSLPRLDYVGLRRSFTNVFTTVHQS</sequence>
<organism evidence="2">
    <name type="scientific">Candidatus Kentrum sp. LFY</name>
    <dbReference type="NCBI Taxonomy" id="2126342"/>
    <lineage>
        <taxon>Bacteria</taxon>
        <taxon>Pseudomonadati</taxon>
        <taxon>Pseudomonadota</taxon>
        <taxon>Gammaproteobacteria</taxon>
        <taxon>Candidatus Kentrum</taxon>
    </lineage>
</organism>
<evidence type="ECO:0000313" key="1">
    <source>
        <dbReference type="EMBL" id="VFJ93474.1"/>
    </source>
</evidence>
<dbReference type="AlphaFoldDB" id="A0A450UV07"/>
<evidence type="ECO:0000313" key="2">
    <source>
        <dbReference type="EMBL" id="VFJ96384.1"/>
    </source>
</evidence>
<proteinExistence type="predicted"/>
<dbReference type="EMBL" id="CAADFF010000084">
    <property type="protein sequence ID" value="VFJ96384.1"/>
    <property type="molecule type" value="Genomic_DNA"/>
</dbReference>
<name>A0A450UV07_9GAMM</name>